<reference evidence="11 12" key="1">
    <citation type="submission" date="2014-05" db="EMBL/GenBank/DDBJ databases">
        <title>ATOL: Assembling a taxonomically balanced genome-scale reconstruction of the evolutionary history of the Enterobacteriaceae.</title>
        <authorList>
            <person name="Plunkett G.III."/>
            <person name="Neeno-Eckwall E.C."/>
            <person name="Glasner J.D."/>
            <person name="Perna N.T."/>
        </authorList>
    </citation>
    <scope>NUCLEOTIDE SEQUENCE [LARGE SCALE GENOMIC DNA]</scope>
    <source>
        <strain evidence="11 12">ATCC 33301</strain>
    </source>
</reference>
<evidence type="ECO:0000256" key="5">
    <source>
        <dbReference type="ARBA" id="ARBA00023136"/>
    </source>
</evidence>
<dbReference type="Gene3D" id="3.30.1370.120">
    <property type="match status" value="1"/>
</dbReference>
<dbReference type="eggNOG" id="COG4796">
    <property type="taxonomic scope" value="Bacteria"/>
</dbReference>
<feature type="chain" id="PRO_5001793729" evidence="8">
    <location>
        <begin position="20"/>
        <end position="414"/>
    </location>
</feature>
<dbReference type="Proteomes" id="UP000028602">
    <property type="component" value="Unassembled WGS sequence"/>
</dbReference>
<feature type="domain" description="Type II/III secretion system secretin-like" evidence="9">
    <location>
        <begin position="253"/>
        <end position="412"/>
    </location>
</feature>
<keyword evidence="4 8" id="KW-0732">Signal</keyword>
<evidence type="ECO:0000313" key="12">
    <source>
        <dbReference type="Proteomes" id="UP000028602"/>
    </source>
</evidence>
<keyword evidence="6" id="KW-0998">Cell outer membrane</keyword>
<evidence type="ECO:0000256" key="4">
    <source>
        <dbReference type="ARBA" id="ARBA00022729"/>
    </source>
</evidence>
<dbReference type="RefSeq" id="WP_029991027.1">
    <property type="nucleotide sequence ID" value="NZ_ATMJ01000038.1"/>
</dbReference>
<evidence type="ECO:0000256" key="8">
    <source>
        <dbReference type="SAM" id="SignalP"/>
    </source>
</evidence>
<evidence type="ECO:0000313" key="11">
    <source>
        <dbReference type="EMBL" id="KFD22242.1"/>
    </source>
</evidence>
<feature type="domain" description="NolW-like" evidence="10">
    <location>
        <begin position="118"/>
        <end position="183"/>
    </location>
</feature>
<accession>A0A085JP46</accession>
<evidence type="ECO:0000259" key="9">
    <source>
        <dbReference type="Pfam" id="PF00263"/>
    </source>
</evidence>
<dbReference type="InterPro" id="IPR004846">
    <property type="entry name" value="T2SS/T3SS_dom"/>
</dbReference>
<dbReference type="PROSITE" id="PS00875">
    <property type="entry name" value="T2SP_D"/>
    <property type="match status" value="1"/>
</dbReference>
<dbReference type="PANTHER" id="PTHR30604:SF1">
    <property type="entry name" value="DNA UTILIZATION PROTEIN HOFQ"/>
    <property type="match status" value="1"/>
</dbReference>
<dbReference type="Pfam" id="PF03958">
    <property type="entry name" value="Secretin_N"/>
    <property type="match status" value="1"/>
</dbReference>
<comment type="subcellular location">
    <subcellularLocation>
        <location evidence="1 7">Cell outer membrane</location>
    </subcellularLocation>
</comment>
<dbReference type="InterPro" id="IPR051808">
    <property type="entry name" value="Type_IV_pilus_biogenesis"/>
</dbReference>
<comment type="caution">
    <text evidence="11">The sequence shown here is derived from an EMBL/GenBank/DDBJ whole genome shotgun (WGS) entry which is preliminary data.</text>
</comment>
<keyword evidence="5" id="KW-0472">Membrane</keyword>
<dbReference type="InterPro" id="IPR004845">
    <property type="entry name" value="T2SS_GspD_CS"/>
</dbReference>
<dbReference type="InterPro" id="IPR001775">
    <property type="entry name" value="GspD/PilQ"/>
</dbReference>
<comment type="similarity">
    <text evidence="2">Belongs to the bacterial secretin family. PilQ subfamily.</text>
</comment>
<protein>
    <submittedName>
        <fullName evidence="11">PilQ family type IV pilus biogenesis protein</fullName>
    </submittedName>
</protein>
<dbReference type="Gene3D" id="3.30.1370.130">
    <property type="match status" value="1"/>
</dbReference>
<evidence type="ECO:0000256" key="6">
    <source>
        <dbReference type="ARBA" id="ARBA00023237"/>
    </source>
</evidence>
<dbReference type="PRINTS" id="PR00811">
    <property type="entry name" value="BCTERIALGSPD"/>
</dbReference>
<dbReference type="GO" id="GO:0009279">
    <property type="term" value="C:cell outer membrane"/>
    <property type="evidence" value="ECO:0007669"/>
    <property type="project" value="UniProtKB-SubCell"/>
</dbReference>
<dbReference type="Pfam" id="PF00263">
    <property type="entry name" value="Secretin"/>
    <property type="match status" value="1"/>
</dbReference>
<name>A0A085JP46_9GAMM</name>
<proteinExistence type="inferred from homology"/>
<gene>
    <name evidence="11" type="primary">pilQ</name>
    <name evidence="11" type="ORF">GTPT_0416</name>
</gene>
<evidence type="ECO:0000256" key="1">
    <source>
        <dbReference type="ARBA" id="ARBA00004442"/>
    </source>
</evidence>
<keyword evidence="12" id="KW-1185">Reference proteome</keyword>
<dbReference type="NCBIfam" id="TIGR02515">
    <property type="entry name" value="IV_pilus_PilQ"/>
    <property type="match status" value="1"/>
</dbReference>
<dbReference type="InterPro" id="IPR013355">
    <property type="entry name" value="Pilus_4_PilQ"/>
</dbReference>
<dbReference type="InterPro" id="IPR005644">
    <property type="entry name" value="NolW-like"/>
</dbReference>
<feature type="signal peptide" evidence="8">
    <location>
        <begin position="1"/>
        <end position="19"/>
    </location>
</feature>
<evidence type="ECO:0000256" key="7">
    <source>
        <dbReference type="RuleBase" id="RU004004"/>
    </source>
</evidence>
<dbReference type="PANTHER" id="PTHR30604">
    <property type="entry name" value="PROTEIN TRANSPORT PROTEIN HOFQ"/>
    <property type="match status" value="1"/>
</dbReference>
<dbReference type="PRINTS" id="PR01032">
    <property type="entry name" value="PHAGEIV"/>
</dbReference>
<organism evidence="11 12">
    <name type="scientific">Tatumella ptyseos ATCC 33301</name>
    <dbReference type="NCBI Taxonomy" id="1005995"/>
    <lineage>
        <taxon>Bacteria</taxon>
        <taxon>Pseudomonadati</taxon>
        <taxon>Pseudomonadota</taxon>
        <taxon>Gammaproteobacteria</taxon>
        <taxon>Enterobacterales</taxon>
        <taxon>Erwiniaceae</taxon>
        <taxon>Tatumella</taxon>
    </lineage>
</organism>
<evidence type="ECO:0000256" key="3">
    <source>
        <dbReference type="ARBA" id="ARBA00022448"/>
    </source>
</evidence>
<evidence type="ECO:0000259" key="10">
    <source>
        <dbReference type="Pfam" id="PF03958"/>
    </source>
</evidence>
<sequence>MRSNILLLMLVLTAGTGRAAVSDSPVTLDFEEAPVTRIFYYLAGFRDLNLVIAPGVTGTLSLRLHDIAWPRAISLVSEMAGVRTVLDENILRVFPEGQREDDAGRRNTGNRSSSPVITRRFTLRNTDVASIKPLLMSDRAGLLSASGPISANSRANMLIVQDTAESVRKISEWLDSYDVAIPQVEITAHIITISEESLRELGVDWGYQGERLQTDPGTLSVLNIPLSVTPASFTAGMTLTRINGQLLSLELSALEQEHQAEIIASPRLITSHGNMASIKQGTEIPYVVTQGKNETATVEFKEAVLGMQITPEVLGEGNVRLTIQLSQNVPGKALQKGSNVPISIDKQEISTRVTVRDGQTLALGGIFQQNQNNQRNKVPLLGEIPFFGQLFRHDARQQNKRELVIFITPRLIFP</sequence>
<dbReference type="InterPro" id="IPR038591">
    <property type="entry name" value="NolW-like_sf"/>
</dbReference>
<dbReference type="EMBL" id="JMPR01000008">
    <property type="protein sequence ID" value="KFD22242.1"/>
    <property type="molecule type" value="Genomic_DNA"/>
</dbReference>
<keyword evidence="3 7" id="KW-0813">Transport</keyword>
<dbReference type="GO" id="GO:0009306">
    <property type="term" value="P:protein secretion"/>
    <property type="evidence" value="ECO:0007669"/>
    <property type="project" value="InterPro"/>
</dbReference>
<evidence type="ECO:0000256" key="2">
    <source>
        <dbReference type="ARBA" id="ARBA00006304"/>
    </source>
</evidence>
<dbReference type="AlphaFoldDB" id="A0A085JP46"/>